<gene>
    <name evidence="3" type="primary">LOC121213600</name>
</gene>
<evidence type="ECO:0000313" key="3">
    <source>
        <dbReference type="RefSeq" id="XP_040942330.1"/>
    </source>
</evidence>
<evidence type="ECO:0000256" key="1">
    <source>
        <dbReference type="SAM" id="MobiDB-lite"/>
    </source>
</evidence>
<feature type="compositionally biased region" description="Acidic residues" evidence="1">
    <location>
        <begin position="87"/>
        <end position="97"/>
    </location>
</feature>
<feature type="region of interest" description="Disordered" evidence="1">
    <location>
        <begin position="61"/>
        <end position="122"/>
    </location>
</feature>
<reference evidence="3" key="2">
    <citation type="submission" date="2025-08" db="UniProtKB">
        <authorList>
            <consortium name="RefSeq"/>
        </authorList>
    </citation>
    <scope>IDENTIFICATION</scope>
</reference>
<proteinExistence type="predicted"/>
<dbReference type="RefSeq" id="XP_040942330.1">
    <property type="nucleotide sequence ID" value="XM_041086396.1"/>
</dbReference>
<protein>
    <submittedName>
        <fullName evidence="3">SRP-independent targeting protein 1-like</fullName>
    </submittedName>
</protein>
<name>A0ABM2ZI62_GOSHI</name>
<sequence>MGRKGAIDCSCDDEDARIKPSDATVRLEAKNFTATAKHESSLFGVNALIQSRQQVISTVSGGGFEDLTTSHSSTVEGDGDQDKTMAGDEDVDEGGNEDEYKGRGEDEEDEDDDHDQEEESAP</sequence>
<dbReference type="Proteomes" id="UP000818029">
    <property type="component" value="Chromosome D01"/>
</dbReference>
<evidence type="ECO:0000313" key="2">
    <source>
        <dbReference type="Proteomes" id="UP000818029"/>
    </source>
</evidence>
<reference evidence="2" key="1">
    <citation type="journal article" date="2020" name="Nat. Genet.">
        <title>Genomic diversifications of five Gossypium allopolyploid species and their impact on cotton improvement.</title>
        <authorList>
            <person name="Chen Z.J."/>
            <person name="Sreedasyam A."/>
            <person name="Ando A."/>
            <person name="Song Q."/>
            <person name="De Santiago L.M."/>
            <person name="Hulse-Kemp A.M."/>
            <person name="Ding M."/>
            <person name="Ye W."/>
            <person name="Kirkbride R.C."/>
            <person name="Jenkins J."/>
            <person name="Plott C."/>
            <person name="Lovell J."/>
            <person name="Lin Y.M."/>
            <person name="Vaughn R."/>
            <person name="Liu B."/>
            <person name="Simpson S."/>
            <person name="Scheffler B.E."/>
            <person name="Wen L."/>
            <person name="Saski C.A."/>
            <person name="Grover C.E."/>
            <person name="Hu G."/>
            <person name="Conover J.L."/>
            <person name="Carlson J.W."/>
            <person name="Shu S."/>
            <person name="Boston L.B."/>
            <person name="Williams M."/>
            <person name="Peterson D.G."/>
            <person name="McGee K."/>
            <person name="Jones D.C."/>
            <person name="Wendel J.F."/>
            <person name="Stelly D.M."/>
            <person name="Grimwood J."/>
            <person name="Schmutz J."/>
        </authorList>
    </citation>
    <scope>NUCLEOTIDE SEQUENCE [LARGE SCALE GENOMIC DNA]</scope>
    <source>
        <strain evidence="2">cv. TM-1</strain>
    </source>
</reference>
<keyword evidence="2" id="KW-1185">Reference proteome</keyword>
<accession>A0ABM2ZI62</accession>
<feature type="compositionally biased region" description="Acidic residues" evidence="1">
    <location>
        <begin position="105"/>
        <end position="122"/>
    </location>
</feature>
<organism evidence="2 3">
    <name type="scientific">Gossypium hirsutum</name>
    <name type="common">Upland cotton</name>
    <name type="synonym">Gossypium mexicanum</name>
    <dbReference type="NCBI Taxonomy" id="3635"/>
    <lineage>
        <taxon>Eukaryota</taxon>
        <taxon>Viridiplantae</taxon>
        <taxon>Streptophyta</taxon>
        <taxon>Embryophyta</taxon>
        <taxon>Tracheophyta</taxon>
        <taxon>Spermatophyta</taxon>
        <taxon>Magnoliopsida</taxon>
        <taxon>eudicotyledons</taxon>
        <taxon>Gunneridae</taxon>
        <taxon>Pentapetalae</taxon>
        <taxon>rosids</taxon>
        <taxon>malvids</taxon>
        <taxon>Malvales</taxon>
        <taxon>Malvaceae</taxon>
        <taxon>Malvoideae</taxon>
        <taxon>Gossypium</taxon>
    </lineage>
</organism>
<dbReference type="GeneID" id="121213600"/>